<evidence type="ECO:0000313" key="2">
    <source>
        <dbReference type="EMBL" id="MXU88624.1"/>
    </source>
</evidence>
<protein>
    <submittedName>
        <fullName evidence="2">Putative secreted protein</fullName>
    </submittedName>
</protein>
<feature type="region of interest" description="Disordered" evidence="1">
    <location>
        <begin position="74"/>
        <end position="103"/>
    </location>
</feature>
<proteinExistence type="predicted"/>
<dbReference type="AlphaFoldDB" id="A0A6B0UFR9"/>
<evidence type="ECO:0000256" key="1">
    <source>
        <dbReference type="SAM" id="MobiDB-lite"/>
    </source>
</evidence>
<feature type="compositionally biased region" description="Low complexity" evidence="1">
    <location>
        <begin position="83"/>
        <end position="103"/>
    </location>
</feature>
<reference evidence="2" key="1">
    <citation type="submission" date="2019-12" db="EMBL/GenBank/DDBJ databases">
        <title>An insight into the sialome of adult female Ixodes ricinus ticks feeding for 6 days.</title>
        <authorList>
            <person name="Perner J."/>
            <person name="Ribeiro J.M.C."/>
        </authorList>
    </citation>
    <scope>NUCLEOTIDE SEQUENCE</scope>
    <source>
        <strain evidence="2">Semi-engorged</strain>
        <tissue evidence="2">Salivary glands</tissue>
    </source>
</reference>
<accession>A0A6B0UFR9</accession>
<organism evidence="2">
    <name type="scientific">Ixodes ricinus</name>
    <name type="common">Common tick</name>
    <name type="synonym">Acarus ricinus</name>
    <dbReference type="NCBI Taxonomy" id="34613"/>
    <lineage>
        <taxon>Eukaryota</taxon>
        <taxon>Metazoa</taxon>
        <taxon>Ecdysozoa</taxon>
        <taxon>Arthropoda</taxon>
        <taxon>Chelicerata</taxon>
        <taxon>Arachnida</taxon>
        <taxon>Acari</taxon>
        <taxon>Parasitiformes</taxon>
        <taxon>Ixodida</taxon>
        <taxon>Ixodoidea</taxon>
        <taxon>Ixodidae</taxon>
        <taxon>Ixodinae</taxon>
        <taxon>Ixodes</taxon>
    </lineage>
</organism>
<name>A0A6B0UFR9_IXORI</name>
<sequence>MRSTCWPAARWTVASPSAAWTLPVSSSTSRATVPGCLPLSGPCPTTCWCPAPWTGRSSCGMPRPEAASARCRTPGGQPSCPASSSRPTTTWSSPETTRALCRC</sequence>
<dbReference type="EMBL" id="GIFC01006541">
    <property type="protein sequence ID" value="MXU88624.1"/>
    <property type="molecule type" value="Transcribed_RNA"/>
</dbReference>